<organism evidence="1 2">
    <name type="scientific">Lipomyces tetrasporus</name>
    <dbReference type="NCBI Taxonomy" id="54092"/>
    <lineage>
        <taxon>Eukaryota</taxon>
        <taxon>Fungi</taxon>
        <taxon>Dikarya</taxon>
        <taxon>Ascomycota</taxon>
        <taxon>Saccharomycotina</taxon>
        <taxon>Lipomycetes</taxon>
        <taxon>Lipomycetales</taxon>
        <taxon>Lipomycetaceae</taxon>
        <taxon>Lipomyces</taxon>
    </lineage>
</organism>
<evidence type="ECO:0000313" key="1">
    <source>
        <dbReference type="EMBL" id="KAJ8099605.1"/>
    </source>
</evidence>
<dbReference type="AlphaFoldDB" id="A0AAD7QQP5"/>
<reference evidence="1" key="1">
    <citation type="submission" date="2023-03" db="EMBL/GenBank/DDBJ databases">
        <title>Near-Complete genome sequence of Lipomyces tetrasporous NRRL Y-64009, an oleaginous yeast capable of growing on lignocellulosic hydrolysates.</title>
        <authorList>
            <consortium name="Lawrence Berkeley National Laboratory"/>
            <person name="Jagtap S.S."/>
            <person name="Liu J.-J."/>
            <person name="Walukiewicz H.E."/>
            <person name="Pangilinan J."/>
            <person name="Lipzen A."/>
            <person name="Ahrendt S."/>
            <person name="Koriabine M."/>
            <person name="Cobaugh K."/>
            <person name="Salamov A."/>
            <person name="Yoshinaga Y."/>
            <person name="Ng V."/>
            <person name="Daum C."/>
            <person name="Grigoriev I.V."/>
            <person name="Slininger P.J."/>
            <person name="Dien B.S."/>
            <person name="Jin Y.-S."/>
            <person name="Rao C.V."/>
        </authorList>
    </citation>
    <scope>NUCLEOTIDE SEQUENCE</scope>
    <source>
        <strain evidence="1">NRRL Y-64009</strain>
    </source>
</reference>
<dbReference type="EMBL" id="JARPMG010000006">
    <property type="protein sequence ID" value="KAJ8099605.1"/>
    <property type="molecule type" value="Genomic_DNA"/>
</dbReference>
<protein>
    <submittedName>
        <fullName evidence="1">Uncharacterized protein</fullName>
    </submittedName>
</protein>
<name>A0AAD7QQP5_9ASCO</name>
<dbReference type="RefSeq" id="XP_056043055.1">
    <property type="nucleotide sequence ID" value="XM_056187710.1"/>
</dbReference>
<evidence type="ECO:0000313" key="2">
    <source>
        <dbReference type="Proteomes" id="UP001217417"/>
    </source>
</evidence>
<gene>
    <name evidence="1" type="ORF">POJ06DRAFT_254018</name>
</gene>
<accession>A0AAD7QQP5</accession>
<keyword evidence="2" id="KW-1185">Reference proteome</keyword>
<dbReference type="Proteomes" id="UP001217417">
    <property type="component" value="Unassembled WGS sequence"/>
</dbReference>
<sequence>MRTGRRRLNLLNRVWLRRNKLSYNASKPQENRNLDPTILSEALHSFRASCILGQSTLACDAAGILTQSILQDFFKNGSNWSTMYYSAYESIYDDAGSCPVQSIFDNAGSAYYTPATSVRNVGSRNLVASRLPDNVPTVLRQDVRKKNDSGEHQTDDLIRDFHANYQCASHGCQSQQEPRDLEAVAKDDEDSGTDRGFSANCHNGAELRRVHSAADGYRYVLFPVSTTPSVSYLSSMSSISLQAHRIFDGVFSDEDRLICLGFGGRARDFTVGAIRSIRKSVITALMFALKSIGLVGKKIKHFLICSVLCFVVYASEPA</sequence>
<dbReference type="GeneID" id="80882876"/>
<comment type="caution">
    <text evidence="1">The sequence shown here is derived from an EMBL/GenBank/DDBJ whole genome shotgun (WGS) entry which is preliminary data.</text>
</comment>
<proteinExistence type="predicted"/>